<dbReference type="Gene3D" id="3.10.490.20">
    <property type="match status" value="1"/>
</dbReference>
<evidence type="ECO:0000259" key="1">
    <source>
        <dbReference type="Pfam" id="PF18199"/>
    </source>
</evidence>
<name>A0ABQ7JCQ6_9APIC</name>
<keyword evidence="3" id="KW-1185">Reference proteome</keyword>
<proteinExistence type="predicted"/>
<comment type="caution">
    <text evidence="2">The sequence shown here is derived from an EMBL/GenBank/DDBJ whole genome shotgun (WGS) entry which is preliminary data.</text>
</comment>
<dbReference type="InterPro" id="IPR043160">
    <property type="entry name" value="Dynein_C_barrel"/>
</dbReference>
<feature type="domain" description="Dynein heavy chain C-terminal" evidence="1">
    <location>
        <begin position="84"/>
        <end position="269"/>
    </location>
</feature>
<dbReference type="InterPro" id="IPR041228">
    <property type="entry name" value="Dynein_C"/>
</dbReference>
<sequence length="272" mass="31579">MIKLNEMIEDWSNDRIIAEWETQKGANFSTMPTEVLQYRKLVEMMQSDIAYYFKYFSVNASATKVNKSLERAIRRNKSMPVSHLQVPQSWLAHGYFSKKNLKQWINELKLRLQEIKKLLFEGTDAQGIWIPAIMNPRGFIHGLVRKYAETNQLSLDRVEFVCDIVAEKDAERCHCELTKKELAYRLTGIFLMGYHLHNQSLANSACPRENFEEIPAVKLIIKQINSSVVTQSNECYYCPLYHVCGLPPSACVEAVHENYICSLPLQIRHHHQ</sequence>
<dbReference type="EMBL" id="JADAQX010000183">
    <property type="protein sequence ID" value="KAF8821410.1"/>
    <property type="molecule type" value="Genomic_DNA"/>
</dbReference>
<protein>
    <recommendedName>
        <fullName evidence="1">Dynein heavy chain C-terminal domain-containing protein</fullName>
    </recommendedName>
</protein>
<dbReference type="Gene3D" id="1.20.1270.280">
    <property type="match status" value="1"/>
</dbReference>
<dbReference type="PANTHER" id="PTHR45703">
    <property type="entry name" value="DYNEIN HEAVY CHAIN"/>
    <property type="match status" value="1"/>
</dbReference>
<dbReference type="PANTHER" id="PTHR45703:SF36">
    <property type="entry name" value="DYNEIN HEAVY CHAIN, CYTOPLASMIC"/>
    <property type="match status" value="1"/>
</dbReference>
<evidence type="ECO:0000313" key="2">
    <source>
        <dbReference type="EMBL" id="KAF8821410.1"/>
    </source>
</evidence>
<dbReference type="Pfam" id="PF18199">
    <property type="entry name" value="Dynein_C"/>
    <property type="match status" value="1"/>
</dbReference>
<dbReference type="InterPro" id="IPR026983">
    <property type="entry name" value="DHC"/>
</dbReference>
<dbReference type="Proteomes" id="UP000823046">
    <property type="component" value="Unassembled WGS sequence"/>
</dbReference>
<evidence type="ECO:0000313" key="3">
    <source>
        <dbReference type="Proteomes" id="UP000823046"/>
    </source>
</evidence>
<organism evidence="2 3">
    <name type="scientific">Cardiosporidium cionae</name>
    <dbReference type="NCBI Taxonomy" id="476202"/>
    <lineage>
        <taxon>Eukaryota</taxon>
        <taxon>Sar</taxon>
        <taxon>Alveolata</taxon>
        <taxon>Apicomplexa</taxon>
        <taxon>Aconoidasida</taxon>
        <taxon>Nephromycida</taxon>
        <taxon>Cardiosporidium</taxon>
    </lineage>
</organism>
<reference evidence="2 3" key="1">
    <citation type="journal article" date="2020" name="bioRxiv">
        <title>Metabolic contributions of an alphaproteobacterial endosymbiont in the apicomplexan Cardiosporidium cionae.</title>
        <authorList>
            <person name="Hunter E.S."/>
            <person name="Paight C.J."/>
            <person name="Lane C.E."/>
        </authorList>
    </citation>
    <scope>NUCLEOTIDE SEQUENCE [LARGE SCALE GENOMIC DNA]</scope>
    <source>
        <strain evidence="2">ESH_2018</strain>
    </source>
</reference>
<accession>A0ABQ7JCQ6</accession>
<feature type="non-terminal residue" evidence="2">
    <location>
        <position position="272"/>
    </location>
</feature>
<gene>
    <name evidence="2" type="ORF">IE077_002067</name>
</gene>